<organism evidence="3 4">
    <name type="scientific">Pythium oligandrum</name>
    <name type="common">Mycoparasitic fungus</name>
    <dbReference type="NCBI Taxonomy" id="41045"/>
    <lineage>
        <taxon>Eukaryota</taxon>
        <taxon>Sar</taxon>
        <taxon>Stramenopiles</taxon>
        <taxon>Oomycota</taxon>
        <taxon>Peronosporomycetes</taxon>
        <taxon>Pythiales</taxon>
        <taxon>Pythiaceae</taxon>
        <taxon>Pythium</taxon>
    </lineage>
</organism>
<protein>
    <submittedName>
        <fullName evidence="3">Uncharacterized protein</fullName>
    </submittedName>
</protein>
<evidence type="ECO:0000256" key="1">
    <source>
        <dbReference type="SAM" id="Coils"/>
    </source>
</evidence>
<accession>A0A8K1CEH4</accession>
<gene>
    <name evidence="3" type="ORF">Poli38472_012724</name>
</gene>
<evidence type="ECO:0000256" key="2">
    <source>
        <dbReference type="SAM" id="MobiDB-lite"/>
    </source>
</evidence>
<feature type="compositionally biased region" description="Low complexity" evidence="2">
    <location>
        <begin position="368"/>
        <end position="379"/>
    </location>
</feature>
<evidence type="ECO:0000313" key="3">
    <source>
        <dbReference type="EMBL" id="TMW61533.1"/>
    </source>
</evidence>
<sequence>MAVDVVHLKRKVENSETSLLEWRRCVCSVTGDGRLVLALVCDDAASSAEDDEAHEPAQADTKMDEEQRVELDLAWQLESIEQKRKCKTRCELTYVVIVEGNARARHTEELMAPSPRHCLQWIQLVQEAEQAAKRRQSMRIGANMAKSAALQRLPSPTRPVETTPVPMDLTASSASSAGSSELILSSLSSGSEAREVPKTPPPRASQHSTVGIVLQRTSQVTPSRRRSSGQGVVVTTKSKPRASVTSVVHPIHKEQPLPREVFVKQLAGPETHDDEYDRMSEELNILQDDGEEEDEEDELVLHRLHPRSTATLDRRRSSLSSSTTLPSRPRVLFSPASSTVYSTAGIKPHPMPIRRSPSTVRRIPRPRSAATASGSTVSARIQRLRRRESNAYDEDDDKGLSEMYGVSALLPHLTAVSGDSREELDILRRVETALRQLERENAQAKEREVQLAHEVQTLQDALRIRTAEKKQLEQQVHILAREREQWKHAAQHAEHALSQLQDELVISQEESQLLQSEKHRLKHQNKELASQMHRLDSLVYGRF</sequence>
<reference evidence="3" key="1">
    <citation type="submission" date="2019-03" db="EMBL/GenBank/DDBJ databases">
        <title>Long read genome sequence of the mycoparasitic Pythium oligandrum ATCC 38472 isolated from sugarbeet rhizosphere.</title>
        <authorList>
            <person name="Gaulin E."/>
        </authorList>
    </citation>
    <scope>NUCLEOTIDE SEQUENCE</scope>
    <source>
        <strain evidence="3">ATCC 38472_TT</strain>
    </source>
</reference>
<evidence type="ECO:0000313" key="4">
    <source>
        <dbReference type="Proteomes" id="UP000794436"/>
    </source>
</evidence>
<proteinExistence type="predicted"/>
<name>A0A8K1CEH4_PYTOL</name>
<feature type="region of interest" description="Disordered" evidence="2">
    <location>
        <begin position="148"/>
        <end position="246"/>
    </location>
</feature>
<feature type="compositionally biased region" description="Acidic residues" evidence="2">
    <location>
        <begin position="288"/>
        <end position="298"/>
    </location>
</feature>
<feature type="compositionally biased region" description="Low complexity" evidence="2">
    <location>
        <begin position="171"/>
        <end position="191"/>
    </location>
</feature>
<keyword evidence="4" id="KW-1185">Reference proteome</keyword>
<feature type="compositionally biased region" description="Polar residues" evidence="2">
    <location>
        <begin position="205"/>
        <end position="237"/>
    </location>
</feature>
<dbReference type="OrthoDB" id="128620at2759"/>
<dbReference type="AlphaFoldDB" id="A0A8K1CEH4"/>
<feature type="region of interest" description="Disordered" evidence="2">
    <location>
        <begin position="287"/>
        <end position="331"/>
    </location>
</feature>
<comment type="caution">
    <text evidence="3">The sequence shown here is derived from an EMBL/GenBank/DDBJ whole genome shotgun (WGS) entry which is preliminary data.</text>
</comment>
<dbReference type="Proteomes" id="UP000794436">
    <property type="component" value="Unassembled WGS sequence"/>
</dbReference>
<feature type="region of interest" description="Disordered" evidence="2">
    <location>
        <begin position="343"/>
        <end position="398"/>
    </location>
</feature>
<feature type="compositionally biased region" description="Low complexity" evidence="2">
    <location>
        <begin position="318"/>
        <end position="330"/>
    </location>
</feature>
<keyword evidence="1" id="KW-0175">Coiled coil</keyword>
<feature type="coiled-coil region" evidence="1">
    <location>
        <begin position="420"/>
        <end position="531"/>
    </location>
</feature>
<dbReference type="EMBL" id="SPLM01000076">
    <property type="protein sequence ID" value="TMW61533.1"/>
    <property type="molecule type" value="Genomic_DNA"/>
</dbReference>